<evidence type="ECO:0000259" key="4">
    <source>
        <dbReference type="Pfam" id="PF01370"/>
    </source>
</evidence>
<dbReference type="SUPFAM" id="SSF51735">
    <property type="entry name" value="NAD(P)-binding Rossmann-fold domains"/>
    <property type="match status" value="1"/>
</dbReference>
<keyword evidence="2" id="KW-0560">Oxidoreductase</keyword>
<dbReference type="Pfam" id="PF01370">
    <property type="entry name" value="Epimerase"/>
    <property type="match status" value="1"/>
</dbReference>
<dbReference type="PANTHER" id="PTHR43103">
    <property type="entry name" value="NUCLEOSIDE-DIPHOSPHATE-SUGAR EPIMERASE"/>
    <property type="match status" value="1"/>
</dbReference>
<dbReference type="EMBL" id="CP032695">
    <property type="protein sequence ID" value="AYG62961.1"/>
    <property type="molecule type" value="Genomic_DNA"/>
</dbReference>
<protein>
    <submittedName>
        <fullName evidence="5">NAD(P)-dependent oxidoreductase</fullName>
    </submittedName>
</protein>
<reference evidence="5 6" key="1">
    <citation type="submission" date="2018-10" db="EMBL/GenBank/DDBJ databases">
        <title>Rhizobium etli, R. leguminosarum and a new Rhizobium genospecies from Phaseolus dumosus.</title>
        <authorList>
            <person name="Ramirez-Puebla S.T."/>
            <person name="Rogel-Hernandez M.A."/>
            <person name="Guerrero G."/>
            <person name="Ormeno-Orrillo E."/>
            <person name="Martinez-Romero J.C."/>
            <person name="Negrete-Yankelevich S."/>
            <person name="Martinez-Romero E."/>
        </authorList>
    </citation>
    <scope>NUCLEOTIDE SEQUENCE [LARGE SCALE GENOMIC DNA]</scope>
    <source>
        <strain evidence="5 6">CCGE525</strain>
        <plasmid evidence="6">prccge525c</plasmid>
    </source>
</reference>
<dbReference type="PANTHER" id="PTHR43103:SF5">
    <property type="entry name" value="4-EPIMERASE, PUTATIVE (AFU_ORTHOLOGUE AFUA_7G00360)-RELATED"/>
    <property type="match status" value="1"/>
</dbReference>
<dbReference type="KEGG" id="rjg:CCGE525_30055"/>
<gene>
    <name evidence="5" type="ORF">CCGE525_30055</name>
</gene>
<sequence length="265" mass="28945">MLKTLLMTGAAGGVGQALRPLLSQIAETVVLSDIAPIDDLRPNERFVACDLADRGGVEALVKGVDGIIHLGGISLEKPFDLILQGNIVGLYNLYEATRAAGKPRIIFASSNHTIGYYRRDERIDNTVPTRPDSLYGVSKVYGEALASLYFDKFGQETLSVRIGSCFPEPRNPRMLATWLSARDLLTLCDRAFETPRLGHTIVYGASDNDEQWWDNRNAAFLGWKPQDSSSPWRAQVLANALPEDPNDPAVIYQGGGFAAAGHPED</sequence>
<evidence type="ECO:0000256" key="1">
    <source>
        <dbReference type="ARBA" id="ARBA00007637"/>
    </source>
</evidence>
<dbReference type="GO" id="GO:0016491">
    <property type="term" value="F:oxidoreductase activity"/>
    <property type="evidence" value="ECO:0007669"/>
    <property type="project" value="UniProtKB-KW"/>
</dbReference>
<evidence type="ECO:0000313" key="5">
    <source>
        <dbReference type="EMBL" id="AYG62961.1"/>
    </source>
</evidence>
<feature type="domain" description="NAD-dependent epimerase/dehydratase" evidence="4">
    <location>
        <begin position="6"/>
        <end position="167"/>
    </location>
</feature>
<keyword evidence="6" id="KW-1185">Reference proteome</keyword>
<keyword evidence="3" id="KW-0520">NAD</keyword>
<dbReference type="InterPro" id="IPR036291">
    <property type="entry name" value="NAD(P)-bd_dom_sf"/>
</dbReference>
<organism evidence="5 6">
    <name type="scientific">Rhizobium jaguaris</name>
    <dbReference type="NCBI Taxonomy" id="1312183"/>
    <lineage>
        <taxon>Bacteria</taxon>
        <taxon>Pseudomonadati</taxon>
        <taxon>Pseudomonadota</taxon>
        <taxon>Alphaproteobacteria</taxon>
        <taxon>Hyphomicrobiales</taxon>
        <taxon>Rhizobiaceae</taxon>
        <taxon>Rhizobium/Agrobacterium group</taxon>
        <taxon>Rhizobium</taxon>
    </lineage>
</organism>
<keyword evidence="5" id="KW-0614">Plasmid</keyword>
<evidence type="ECO:0000256" key="3">
    <source>
        <dbReference type="ARBA" id="ARBA00023027"/>
    </source>
</evidence>
<proteinExistence type="inferred from homology"/>
<dbReference type="AlphaFoldDB" id="A0A387G4K7"/>
<accession>A0A387G4K7</accession>
<dbReference type="RefSeq" id="WP_120707871.1">
    <property type="nucleotide sequence ID" value="NZ_CP032695.1"/>
</dbReference>
<dbReference type="OrthoDB" id="8770295at2"/>
<comment type="similarity">
    <text evidence="1">Belongs to the NAD(P)-dependent epimerase/dehydratase family.</text>
</comment>
<evidence type="ECO:0000256" key="2">
    <source>
        <dbReference type="ARBA" id="ARBA00023002"/>
    </source>
</evidence>
<dbReference type="InterPro" id="IPR001509">
    <property type="entry name" value="Epimerase_deHydtase"/>
</dbReference>
<dbReference type="Proteomes" id="UP000282195">
    <property type="component" value="Plasmid pRCCGE525c"/>
</dbReference>
<name>A0A387G4K7_9HYPH</name>
<evidence type="ECO:0000313" key="6">
    <source>
        <dbReference type="Proteomes" id="UP000282195"/>
    </source>
</evidence>
<dbReference type="Gene3D" id="3.40.50.720">
    <property type="entry name" value="NAD(P)-binding Rossmann-like Domain"/>
    <property type="match status" value="1"/>
</dbReference>
<geneLocation type="plasmid" evidence="6">
    <name>prccge525c</name>
</geneLocation>